<dbReference type="OrthoDB" id="5972258at2759"/>
<evidence type="ECO:0000313" key="2">
    <source>
        <dbReference type="EMBL" id="CAD7620462.1"/>
    </source>
</evidence>
<dbReference type="PROSITE" id="PS51848">
    <property type="entry name" value="BMERB"/>
    <property type="match status" value="1"/>
</dbReference>
<dbReference type="EMBL" id="OC854818">
    <property type="protein sequence ID" value="CAD7620462.1"/>
    <property type="molecule type" value="Genomic_DNA"/>
</dbReference>
<keyword evidence="3" id="KW-1185">Reference proteome</keyword>
<dbReference type="Pfam" id="PF12130">
    <property type="entry name" value="bMERB_dom"/>
    <property type="match status" value="1"/>
</dbReference>
<evidence type="ECO:0000313" key="3">
    <source>
        <dbReference type="Proteomes" id="UP000759131"/>
    </source>
</evidence>
<reference evidence="2" key="1">
    <citation type="submission" date="2020-11" db="EMBL/GenBank/DDBJ databases">
        <authorList>
            <person name="Tran Van P."/>
        </authorList>
    </citation>
    <scope>NUCLEOTIDE SEQUENCE</scope>
</reference>
<accession>A0A7R9KCE1</accession>
<dbReference type="EMBL" id="CAJPIZ010000243">
    <property type="protein sequence ID" value="CAG2100892.1"/>
    <property type="molecule type" value="Genomic_DNA"/>
</dbReference>
<organism evidence="2">
    <name type="scientific">Medioppia subpectinata</name>
    <dbReference type="NCBI Taxonomy" id="1979941"/>
    <lineage>
        <taxon>Eukaryota</taxon>
        <taxon>Metazoa</taxon>
        <taxon>Ecdysozoa</taxon>
        <taxon>Arthropoda</taxon>
        <taxon>Chelicerata</taxon>
        <taxon>Arachnida</taxon>
        <taxon>Acari</taxon>
        <taxon>Acariformes</taxon>
        <taxon>Sarcoptiformes</taxon>
        <taxon>Oribatida</taxon>
        <taxon>Brachypylina</taxon>
        <taxon>Oppioidea</taxon>
        <taxon>Oppiidae</taxon>
        <taxon>Medioppia</taxon>
    </lineage>
</organism>
<evidence type="ECO:0000259" key="1">
    <source>
        <dbReference type="PROSITE" id="PS51848"/>
    </source>
</evidence>
<dbReference type="Proteomes" id="UP000759131">
    <property type="component" value="Unassembled WGS sequence"/>
</dbReference>
<gene>
    <name evidence="2" type="ORF">OSB1V03_LOCUS948</name>
</gene>
<protein>
    <recommendedName>
        <fullName evidence="1">BMERB domain-containing protein</fullName>
    </recommendedName>
</protein>
<name>A0A7R9KCE1_9ACAR</name>
<sequence>MVRRPVIHQLRVCDSNTYWQKTESQKQREKLLLEELVTIVNKRDELVQHLDTQEKAYIRVYIVQPPSAQLSIIWFLRAIHPMNAGFSADSFDANIADVMIEDDEMVESATQGPIHLTEPSDKNCVIQ</sequence>
<dbReference type="AlphaFoldDB" id="A0A7R9KCE1"/>
<dbReference type="InterPro" id="IPR022735">
    <property type="entry name" value="bMERB_dom"/>
</dbReference>
<proteinExistence type="predicted"/>
<feature type="domain" description="BMERB" evidence="1">
    <location>
        <begin position="1"/>
        <end position="66"/>
    </location>
</feature>